<keyword evidence="2" id="KW-0520">NAD</keyword>
<keyword evidence="1 3" id="KW-0560">Oxidoreductase</keyword>
<evidence type="ECO:0000256" key="2">
    <source>
        <dbReference type="ARBA" id="ARBA00023027"/>
    </source>
</evidence>
<sequence>MPIEILQTGPLLASCEASLAERYQVHKLHEAADPKALLAQLAPSLRAIAGGNVSAALMDKLPKLEIIANFGVGYDTIDSAAAKSRNIRVTNTPNVLNDAMAEITIGLMIALARRLPQGDQYVRAGKWPKESFGLFSELTGKTVGILGLGRIGKEIGLRAQAMKMRVVYYGRNRQEKEPYVYYDNLTDMARDCDWLVVIAPGGKGTDGIVSREVLEALGPQGYLVNVARGTLIDEKAMVEMLANGQLAGAALDVFEDEPSVPEQLFGLENVVLSPHQGSATHQTRNAMGALVVANLDAHFAGEPLLSAVV</sequence>
<dbReference type="InterPro" id="IPR036291">
    <property type="entry name" value="NAD(P)-bd_dom_sf"/>
</dbReference>
<evidence type="ECO:0000313" key="6">
    <source>
        <dbReference type="EMBL" id="WDR06655.1"/>
    </source>
</evidence>
<organism evidence="6 7">
    <name type="scientific">Devosia rhodophyticola</name>
    <dbReference type="NCBI Taxonomy" id="3026423"/>
    <lineage>
        <taxon>Bacteria</taxon>
        <taxon>Pseudomonadati</taxon>
        <taxon>Pseudomonadota</taxon>
        <taxon>Alphaproteobacteria</taxon>
        <taxon>Hyphomicrobiales</taxon>
        <taxon>Devosiaceae</taxon>
        <taxon>Devosia</taxon>
    </lineage>
</organism>
<dbReference type="EMBL" id="CP118247">
    <property type="protein sequence ID" value="WDR06655.1"/>
    <property type="molecule type" value="Genomic_DNA"/>
</dbReference>
<dbReference type="InterPro" id="IPR006140">
    <property type="entry name" value="D-isomer_DH_NAD-bd"/>
</dbReference>
<proteinExistence type="inferred from homology"/>
<dbReference type="SUPFAM" id="SSF52283">
    <property type="entry name" value="Formate/glycerate dehydrogenase catalytic domain-like"/>
    <property type="match status" value="1"/>
</dbReference>
<keyword evidence="7" id="KW-1185">Reference proteome</keyword>
<evidence type="ECO:0000259" key="4">
    <source>
        <dbReference type="Pfam" id="PF00389"/>
    </source>
</evidence>
<comment type="similarity">
    <text evidence="3">Belongs to the D-isomer specific 2-hydroxyacid dehydrogenase family.</text>
</comment>
<evidence type="ECO:0000313" key="7">
    <source>
        <dbReference type="Proteomes" id="UP001222118"/>
    </source>
</evidence>
<dbReference type="InterPro" id="IPR006139">
    <property type="entry name" value="D-isomer_2_OHA_DH_cat_dom"/>
</dbReference>
<dbReference type="Pfam" id="PF02826">
    <property type="entry name" value="2-Hacid_dh_C"/>
    <property type="match status" value="1"/>
</dbReference>
<name>A0ABY7Z074_9HYPH</name>
<evidence type="ECO:0000259" key="5">
    <source>
        <dbReference type="Pfam" id="PF02826"/>
    </source>
</evidence>
<dbReference type="RefSeq" id="WP_282212168.1">
    <property type="nucleotide sequence ID" value="NZ_CP118247.1"/>
</dbReference>
<dbReference type="Pfam" id="PF00389">
    <property type="entry name" value="2-Hacid_dh"/>
    <property type="match status" value="1"/>
</dbReference>
<feature type="domain" description="D-isomer specific 2-hydroxyacid dehydrogenase NAD-binding" evidence="5">
    <location>
        <begin position="105"/>
        <end position="277"/>
    </location>
</feature>
<gene>
    <name evidence="6" type="ORF">PSQ90_04110</name>
</gene>
<dbReference type="PANTHER" id="PTHR10996">
    <property type="entry name" value="2-HYDROXYACID DEHYDROGENASE-RELATED"/>
    <property type="match status" value="1"/>
</dbReference>
<evidence type="ECO:0000256" key="1">
    <source>
        <dbReference type="ARBA" id="ARBA00023002"/>
    </source>
</evidence>
<dbReference type="InterPro" id="IPR050223">
    <property type="entry name" value="D-isomer_2-hydroxyacid_DH"/>
</dbReference>
<dbReference type="Proteomes" id="UP001222118">
    <property type="component" value="Chromosome"/>
</dbReference>
<evidence type="ECO:0000256" key="3">
    <source>
        <dbReference type="RuleBase" id="RU003719"/>
    </source>
</evidence>
<dbReference type="CDD" id="cd12156">
    <property type="entry name" value="HPPR"/>
    <property type="match status" value="1"/>
</dbReference>
<dbReference type="SUPFAM" id="SSF51735">
    <property type="entry name" value="NAD(P)-binding Rossmann-fold domains"/>
    <property type="match status" value="1"/>
</dbReference>
<accession>A0ABY7Z074</accession>
<dbReference type="PANTHER" id="PTHR10996:SF178">
    <property type="entry name" value="2-HYDROXYACID DEHYDROGENASE YGL185C-RELATED"/>
    <property type="match status" value="1"/>
</dbReference>
<protein>
    <submittedName>
        <fullName evidence="6">2-hydroxyacid dehydrogenase</fullName>
    </submittedName>
</protein>
<dbReference type="Gene3D" id="3.40.50.720">
    <property type="entry name" value="NAD(P)-binding Rossmann-like Domain"/>
    <property type="match status" value="2"/>
</dbReference>
<reference evidence="6 7" key="1">
    <citation type="submission" date="2023-02" db="EMBL/GenBank/DDBJ databases">
        <title>Devosia chondri sp. nov., isolated from the phycosphere of marine algae.</title>
        <authorList>
            <person name="Kim J.M."/>
            <person name="Lee J.K."/>
            <person name="Choi B.J."/>
            <person name="Bayburt H."/>
            <person name="Jeon C.O."/>
        </authorList>
    </citation>
    <scope>NUCLEOTIDE SEQUENCE [LARGE SCALE GENOMIC DNA]</scope>
    <source>
        <strain evidence="6 7">G2-5</strain>
    </source>
</reference>
<feature type="domain" description="D-isomer specific 2-hydroxyacid dehydrogenase catalytic" evidence="4">
    <location>
        <begin position="32"/>
        <end position="308"/>
    </location>
</feature>